<dbReference type="InterPro" id="IPR011004">
    <property type="entry name" value="Trimer_LpxA-like_sf"/>
</dbReference>
<protein>
    <submittedName>
        <fullName evidence="3">Serine acetyltransferase</fullName>
    </submittedName>
</protein>
<dbReference type="InterPro" id="IPR045304">
    <property type="entry name" value="LbH_SAT"/>
</dbReference>
<proteinExistence type="predicted"/>
<dbReference type="SUPFAM" id="SSF51161">
    <property type="entry name" value="Trimeric LpxA-like enzymes"/>
    <property type="match status" value="1"/>
</dbReference>
<name>A0A6G7J0P0_9FLAO</name>
<dbReference type="Proteomes" id="UP000502928">
    <property type="component" value="Chromosome"/>
</dbReference>
<organism evidence="3 4">
    <name type="scientific">Flagellimonas oceani</name>
    <dbReference type="NCBI Taxonomy" id="2698672"/>
    <lineage>
        <taxon>Bacteria</taxon>
        <taxon>Pseudomonadati</taxon>
        <taxon>Bacteroidota</taxon>
        <taxon>Flavobacteriia</taxon>
        <taxon>Flavobacteriales</taxon>
        <taxon>Flavobacteriaceae</taxon>
        <taxon>Flagellimonas</taxon>
    </lineage>
</organism>
<gene>
    <name evidence="3" type="ORF">GVT53_05760</name>
</gene>
<evidence type="ECO:0000256" key="1">
    <source>
        <dbReference type="ARBA" id="ARBA00022679"/>
    </source>
</evidence>
<dbReference type="CDD" id="cd03354">
    <property type="entry name" value="LbH_SAT"/>
    <property type="match status" value="1"/>
</dbReference>
<accession>A0A6G7J0P0</accession>
<keyword evidence="4" id="KW-1185">Reference proteome</keyword>
<dbReference type="Gene3D" id="2.160.10.10">
    <property type="entry name" value="Hexapeptide repeat proteins"/>
    <property type="match status" value="1"/>
</dbReference>
<dbReference type="PANTHER" id="PTHR42811">
    <property type="entry name" value="SERINE ACETYLTRANSFERASE"/>
    <property type="match status" value="1"/>
</dbReference>
<dbReference type="GO" id="GO:0016746">
    <property type="term" value="F:acyltransferase activity"/>
    <property type="evidence" value="ECO:0007669"/>
    <property type="project" value="UniProtKB-KW"/>
</dbReference>
<keyword evidence="2" id="KW-0012">Acyltransferase</keyword>
<evidence type="ECO:0000313" key="4">
    <source>
        <dbReference type="Proteomes" id="UP000502928"/>
    </source>
</evidence>
<keyword evidence="1 3" id="KW-0808">Transferase</keyword>
<dbReference type="RefSeq" id="WP_166247860.1">
    <property type="nucleotide sequence ID" value="NZ_CP049616.1"/>
</dbReference>
<evidence type="ECO:0000256" key="2">
    <source>
        <dbReference type="ARBA" id="ARBA00023315"/>
    </source>
</evidence>
<dbReference type="EMBL" id="CP049616">
    <property type="protein sequence ID" value="QII44199.1"/>
    <property type="molecule type" value="Genomic_DNA"/>
</dbReference>
<reference evidence="3 4" key="1">
    <citation type="submission" date="2020-02" db="EMBL/GenBank/DDBJ databases">
        <title>Complete genome of Muricauda sp. 501str8.</title>
        <authorList>
            <person name="Dong B."/>
            <person name="Zhu S."/>
            <person name="Yang J."/>
            <person name="Chen J."/>
        </authorList>
    </citation>
    <scope>NUCLEOTIDE SEQUENCE [LARGE SCALE GENOMIC DNA]</scope>
    <source>
        <strain evidence="3 4">501str8</strain>
    </source>
</reference>
<dbReference type="AlphaFoldDB" id="A0A6G7J0P0"/>
<dbReference type="KEGG" id="mut:GVT53_05760"/>
<evidence type="ECO:0000313" key="3">
    <source>
        <dbReference type="EMBL" id="QII44199.1"/>
    </source>
</evidence>
<sequence>MIDSKIKYKEYLKADKAALSIHGSGVSLYIRELVAPNYIWKFQKRLRKLEYYKNCKKGFINKAYYFWLKSRHRKLALKLSFSIPENVFGPGLSIAHYGTIVVNSKARIGKNCRIHVCVNIGASGGIPKAPILGDNVYIGPGAKIFGDITLGSNIAIAANSTVNKSILEDNILIAGSPAKKIKEIDVSNIIPNLKNKSF</sequence>